<dbReference type="EMBL" id="QXED01000006">
    <property type="protein sequence ID" value="RIV20609.1"/>
    <property type="molecule type" value="Genomic_DNA"/>
</dbReference>
<dbReference type="RefSeq" id="WP_119669776.1">
    <property type="nucleotide sequence ID" value="NZ_QXED01000006.1"/>
</dbReference>
<dbReference type="SUPFAM" id="SSF53474">
    <property type="entry name" value="alpha/beta-Hydrolases"/>
    <property type="match status" value="1"/>
</dbReference>
<accession>A0A418M4H1</accession>
<dbReference type="Pfam" id="PF00756">
    <property type="entry name" value="Esterase"/>
    <property type="match status" value="1"/>
</dbReference>
<reference evidence="1 2" key="1">
    <citation type="submission" date="2018-08" db="EMBL/GenBank/DDBJ databases">
        <title>Fibrisoma montanum sp. nov., isolated from Danxia mountain soil.</title>
        <authorList>
            <person name="Huang Y."/>
        </authorList>
    </citation>
    <scope>NUCLEOTIDE SEQUENCE [LARGE SCALE GENOMIC DNA]</scope>
    <source>
        <strain evidence="1 2">HYT19</strain>
    </source>
</reference>
<name>A0A418M4H1_9BACT</name>
<comment type="caution">
    <text evidence="1">The sequence shown here is derived from an EMBL/GenBank/DDBJ whole genome shotgun (WGS) entry which is preliminary data.</text>
</comment>
<dbReference type="InterPro" id="IPR000801">
    <property type="entry name" value="Esterase-like"/>
</dbReference>
<dbReference type="OrthoDB" id="9803578at2"/>
<dbReference type="Gene3D" id="3.40.50.1820">
    <property type="entry name" value="alpha/beta hydrolase"/>
    <property type="match status" value="1"/>
</dbReference>
<dbReference type="Proteomes" id="UP000283523">
    <property type="component" value="Unassembled WGS sequence"/>
</dbReference>
<sequence length="266" mass="29970">MPFRTIEVSDPRFERDGLRLITVKSPNLRGRGDMTLWLPDGVNHPMPLVILLHGVYGSHWVWSQKGGAHRTADRLIRDGRMQPMALVMPSDGLWGDGSGYLPHDGNAFDRWILDDVPRAVTEGVGLEPDGLFISGLSMGGYGALRLGACHPDRFRAISGLSSITDLKQIKLFVEEPLVAYQQANPEDESVLSLMRLNRDRLPLIRFDCGRDDLLIEHNRALHQALLDDGIPHQYEEFDGGHEWAYWETHLVETLLFFDGVARKSPQ</sequence>
<evidence type="ECO:0000313" key="2">
    <source>
        <dbReference type="Proteomes" id="UP000283523"/>
    </source>
</evidence>
<organism evidence="1 2">
    <name type="scientific">Fibrisoma montanum</name>
    <dbReference type="NCBI Taxonomy" id="2305895"/>
    <lineage>
        <taxon>Bacteria</taxon>
        <taxon>Pseudomonadati</taxon>
        <taxon>Bacteroidota</taxon>
        <taxon>Cytophagia</taxon>
        <taxon>Cytophagales</taxon>
        <taxon>Spirosomataceae</taxon>
        <taxon>Fibrisoma</taxon>
    </lineage>
</organism>
<dbReference type="InterPro" id="IPR050583">
    <property type="entry name" value="Mycobacterial_A85_antigen"/>
</dbReference>
<protein>
    <submittedName>
        <fullName evidence="1">Esterase family protein</fullName>
    </submittedName>
</protein>
<dbReference type="PANTHER" id="PTHR48098:SF1">
    <property type="entry name" value="DIACYLGLYCEROL ACYLTRANSFERASE_MYCOLYLTRANSFERASE AG85A"/>
    <property type="match status" value="1"/>
</dbReference>
<proteinExistence type="predicted"/>
<gene>
    <name evidence="1" type="ORF">DYU11_21435</name>
</gene>
<evidence type="ECO:0000313" key="1">
    <source>
        <dbReference type="EMBL" id="RIV20609.1"/>
    </source>
</evidence>
<dbReference type="AlphaFoldDB" id="A0A418M4H1"/>
<dbReference type="PANTHER" id="PTHR48098">
    <property type="entry name" value="ENTEROCHELIN ESTERASE-RELATED"/>
    <property type="match status" value="1"/>
</dbReference>
<dbReference type="GO" id="GO:0016747">
    <property type="term" value="F:acyltransferase activity, transferring groups other than amino-acyl groups"/>
    <property type="evidence" value="ECO:0007669"/>
    <property type="project" value="TreeGrafter"/>
</dbReference>
<keyword evidence="2" id="KW-1185">Reference proteome</keyword>
<dbReference type="InterPro" id="IPR029058">
    <property type="entry name" value="AB_hydrolase_fold"/>
</dbReference>